<organism evidence="1 2">
    <name type="scientific">Pyropia yezoensis</name>
    <name type="common">Susabi-nori</name>
    <name type="synonym">Porphyra yezoensis</name>
    <dbReference type="NCBI Taxonomy" id="2788"/>
    <lineage>
        <taxon>Eukaryota</taxon>
        <taxon>Rhodophyta</taxon>
        <taxon>Bangiophyceae</taxon>
        <taxon>Bangiales</taxon>
        <taxon>Bangiaceae</taxon>
        <taxon>Pyropia</taxon>
    </lineage>
</organism>
<proteinExistence type="predicted"/>
<evidence type="ECO:0000313" key="1">
    <source>
        <dbReference type="EMBL" id="KAK1867932.1"/>
    </source>
</evidence>
<reference evidence="1" key="1">
    <citation type="submission" date="2019-11" db="EMBL/GenBank/DDBJ databases">
        <title>Nori genome reveals adaptations in red seaweeds to the harsh intertidal environment.</title>
        <authorList>
            <person name="Wang D."/>
            <person name="Mao Y."/>
        </authorList>
    </citation>
    <scope>NUCLEOTIDE SEQUENCE</scope>
    <source>
        <tissue evidence="1">Gametophyte</tissue>
    </source>
</reference>
<comment type="caution">
    <text evidence="1">The sequence shown here is derived from an EMBL/GenBank/DDBJ whole genome shotgun (WGS) entry which is preliminary data.</text>
</comment>
<accession>A0ACC3CCN2</accession>
<protein>
    <submittedName>
        <fullName evidence="1">Uncharacterized protein</fullName>
    </submittedName>
</protein>
<sequence length="480" mass="48008">MLKVFSAARRVLDASAAAGAPPPPSVGRAAQLAADTAALYRLLPKAAPAGGGRDDGGAGSGAVGGGNAGGGDVPPPRAVDGPQRATHRHGVAPKAGVHAEAEGGEVPFEQKAAAVRAYLLAQAIHLLTAVDEASAASAAFPHPQPLPLPRRPPPAVAAAAPIDEAHAAVAEEDEAEAEAAARVRAVLGWSLVKRRSTVGGGGGGGGSGGCRGCWDGGMGVVAAGRVPAGTMVAWYPGVAYGPGDVSAMPDYPNISAANSYLFTRYDSTILDAKPANAPTLLRPVEEGEDGDPPDVGVPTPTPPRDDGGGGIGGGGDDGGAAAPPSLPPPETVTWERLNPLAVGHVINHPPAGTPPNVASFLVDVPTGRLPPAVAQLLPVVTHPPPPSMVARRLRAAVAAAAVRRVPGLEALLAGGAARASWAGDAAGRAVAPAVAIVALRPLEDGEELWMDYRYRGGEGRPAWYADVEKGGGRGRWAQGE</sequence>
<evidence type="ECO:0000313" key="2">
    <source>
        <dbReference type="Proteomes" id="UP000798662"/>
    </source>
</evidence>
<gene>
    <name evidence="1" type="ORF">I4F81_010429</name>
</gene>
<dbReference type="Proteomes" id="UP000798662">
    <property type="component" value="Chromosome 3"/>
</dbReference>
<keyword evidence="2" id="KW-1185">Reference proteome</keyword>
<name>A0ACC3CCN2_PYRYE</name>
<dbReference type="EMBL" id="CM020620">
    <property type="protein sequence ID" value="KAK1867932.1"/>
    <property type="molecule type" value="Genomic_DNA"/>
</dbReference>